<accession>A0A381PM22</accession>
<evidence type="ECO:0000313" key="1">
    <source>
        <dbReference type="EMBL" id="SUZ67664.1"/>
    </source>
</evidence>
<proteinExistence type="predicted"/>
<sequence length="112" mass="12424">MITEGLYECPARPQPCRFREVAAKSGIDIPPALVGRINDCCHGSIQELVGERHRRFSHFGGLFSGQVVEEILHSLGPQTLERRHQPPTSLPVGCVPGRPFFDETTVPYGQFP</sequence>
<name>A0A381PM22_9ZZZZ</name>
<gene>
    <name evidence="1" type="ORF">METZ01_LOCUS20518</name>
</gene>
<organism evidence="1">
    <name type="scientific">marine metagenome</name>
    <dbReference type="NCBI Taxonomy" id="408172"/>
    <lineage>
        <taxon>unclassified sequences</taxon>
        <taxon>metagenomes</taxon>
        <taxon>ecological metagenomes</taxon>
    </lineage>
</organism>
<dbReference type="AlphaFoldDB" id="A0A381PM22"/>
<reference evidence="1" key="1">
    <citation type="submission" date="2018-05" db="EMBL/GenBank/DDBJ databases">
        <authorList>
            <person name="Lanie J.A."/>
            <person name="Ng W.-L."/>
            <person name="Kazmierczak K.M."/>
            <person name="Andrzejewski T.M."/>
            <person name="Davidsen T.M."/>
            <person name="Wayne K.J."/>
            <person name="Tettelin H."/>
            <person name="Glass J.I."/>
            <person name="Rusch D."/>
            <person name="Podicherti R."/>
            <person name="Tsui H.-C.T."/>
            <person name="Winkler M.E."/>
        </authorList>
    </citation>
    <scope>NUCLEOTIDE SEQUENCE</scope>
</reference>
<protein>
    <submittedName>
        <fullName evidence="1">Uncharacterized protein</fullName>
    </submittedName>
</protein>
<dbReference type="EMBL" id="UINC01001017">
    <property type="protein sequence ID" value="SUZ67664.1"/>
    <property type="molecule type" value="Genomic_DNA"/>
</dbReference>